<evidence type="ECO:0000313" key="6">
    <source>
        <dbReference type="Proteomes" id="UP000320393"/>
    </source>
</evidence>
<evidence type="ECO:0000313" key="5">
    <source>
        <dbReference type="EMBL" id="TMJ13880.1"/>
    </source>
</evidence>
<dbReference type="PIRSF" id="PIRSF000126">
    <property type="entry name" value="11-beta-HSD1"/>
    <property type="match status" value="1"/>
</dbReference>
<organism evidence="5 6">
    <name type="scientific">Candidatus Segetimicrobium genomatis</name>
    <dbReference type="NCBI Taxonomy" id="2569760"/>
    <lineage>
        <taxon>Bacteria</taxon>
        <taxon>Bacillati</taxon>
        <taxon>Candidatus Sysuimicrobiota</taxon>
        <taxon>Candidatus Sysuimicrobiia</taxon>
        <taxon>Candidatus Sysuimicrobiales</taxon>
        <taxon>Candidatus Segetimicrobiaceae</taxon>
        <taxon>Candidatus Segetimicrobium</taxon>
    </lineage>
</organism>
<keyword evidence="2" id="KW-0560">Oxidoreductase</keyword>
<feature type="coiled-coil region" evidence="4">
    <location>
        <begin position="34"/>
        <end position="61"/>
    </location>
</feature>
<dbReference type="Proteomes" id="UP000320393">
    <property type="component" value="Unassembled WGS sequence"/>
</dbReference>
<dbReference type="PRINTS" id="PR00081">
    <property type="entry name" value="GDHRDH"/>
</dbReference>
<reference evidence="5 6" key="1">
    <citation type="journal article" date="2019" name="Nat. Microbiol.">
        <title>Mediterranean grassland soil C-N compound turnover is dependent on rainfall and depth, and is mediated by genomically divergent microorganisms.</title>
        <authorList>
            <person name="Diamond S."/>
            <person name="Andeer P.F."/>
            <person name="Li Z."/>
            <person name="Crits-Christoph A."/>
            <person name="Burstein D."/>
            <person name="Anantharaman K."/>
            <person name="Lane K.R."/>
            <person name="Thomas B.C."/>
            <person name="Pan C."/>
            <person name="Northen T.R."/>
            <person name="Banfield J.F."/>
        </authorList>
    </citation>
    <scope>NUCLEOTIDE SEQUENCE [LARGE SCALE GENOMIC DNA]</scope>
    <source>
        <strain evidence="5">NP_5</strain>
    </source>
</reference>
<name>A0A537M0S5_9BACT</name>
<evidence type="ECO:0000256" key="4">
    <source>
        <dbReference type="SAM" id="Coils"/>
    </source>
</evidence>
<evidence type="ECO:0000256" key="3">
    <source>
        <dbReference type="RuleBase" id="RU000363"/>
    </source>
</evidence>
<dbReference type="GO" id="GO:0016020">
    <property type="term" value="C:membrane"/>
    <property type="evidence" value="ECO:0007669"/>
    <property type="project" value="TreeGrafter"/>
</dbReference>
<dbReference type="Pfam" id="PF00106">
    <property type="entry name" value="adh_short"/>
    <property type="match status" value="1"/>
</dbReference>
<dbReference type="Gene3D" id="3.40.50.720">
    <property type="entry name" value="NAD(P)-binding Rossmann-like Domain"/>
    <property type="match status" value="1"/>
</dbReference>
<comment type="caution">
    <text evidence="5">The sequence shown here is derived from an EMBL/GenBank/DDBJ whole genome shotgun (WGS) entry which is preliminary data.</text>
</comment>
<dbReference type="PANTHER" id="PTHR44196:SF2">
    <property type="entry name" value="SHORT-CHAIN DEHYDROGENASE-RELATED"/>
    <property type="match status" value="1"/>
</dbReference>
<evidence type="ECO:0000256" key="2">
    <source>
        <dbReference type="ARBA" id="ARBA00023002"/>
    </source>
</evidence>
<comment type="similarity">
    <text evidence="1 3">Belongs to the short-chain dehydrogenases/reductases (SDR) family.</text>
</comment>
<dbReference type="SUPFAM" id="SSF51735">
    <property type="entry name" value="NAD(P)-binding Rossmann-fold domains"/>
    <property type="match status" value="1"/>
</dbReference>
<dbReference type="GO" id="GO:0016491">
    <property type="term" value="F:oxidoreductase activity"/>
    <property type="evidence" value="ECO:0007669"/>
    <property type="project" value="UniProtKB-KW"/>
</dbReference>
<keyword evidence="4" id="KW-0175">Coiled coil</keyword>
<dbReference type="InterPro" id="IPR036291">
    <property type="entry name" value="NAD(P)-bd_dom_sf"/>
</dbReference>
<dbReference type="EMBL" id="VBAM01000139">
    <property type="protein sequence ID" value="TMJ13880.1"/>
    <property type="molecule type" value="Genomic_DNA"/>
</dbReference>
<protein>
    <submittedName>
        <fullName evidence="5">SDR family oxidoreductase</fullName>
    </submittedName>
</protein>
<proteinExistence type="inferred from homology"/>
<dbReference type="PANTHER" id="PTHR44196">
    <property type="entry name" value="DEHYDROGENASE/REDUCTASE SDR FAMILY MEMBER 7B"/>
    <property type="match status" value="1"/>
</dbReference>
<dbReference type="PRINTS" id="PR00080">
    <property type="entry name" value="SDRFAMILY"/>
</dbReference>
<sequence length="270" mass="28252">MPSPRSRPRAVVTGASSGIGASYAERLARDGYDLVLIARRRERLEALAERLRREADAHAEVLAADLTDAGALARVEARVSGDESLALLINNAGFGSYGPFVQVEPGAVDHLIGIHVRAVARLTRAAVPGMVRRGAGGVINVASLLALSGSMPPNPLPYRSVYAGAKAFIVTFTQAVAGEVAGTGVRVQVCLPGLVATEFHTVQGMDLSRIPRMTAADVVAASLAAFAQGEVTCIPGLDDASLVERLAEAQRAVLMGANRPALARRYQPIN</sequence>
<dbReference type="AlphaFoldDB" id="A0A537M0S5"/>
<gene>
    <name evidence="5" type="ORF">E6H02_04390</name>
</gene>
<dbReference type="InterPro" id="IPR002347">
    <property type="entry name" value="SDR_fam"/>
</dbReference>
<evidence type="ECO:0000256" key="1">
    <source>
        <dbReference type="ARBA" id="ARBA00006484"/>
    </source>
</evidence>
<accession>A0A537M0S5</accession>